<evidence type="ECO:0000256" key="1">
    <source>
        <dbReference type="ARBA" id="ARBA00023015"/>
    </source>
</evidence>
<evidence type="ECO:0000313" key="6">
    <source>
        <dbReference type="Proteomes" id="UP001597478"/>
    </source>
</evidence>
<dbReference type="RefSeq" id="WP_377478188.1">
    <property type="nucleotide sequence ID" value="NZ_JBHUNT010000001.1"/>
</dbReference>
<dbReference type="PROSITE" id="PS00622">
    <property type="entry name" value="HTH_LUXR_1"/>
    <property type="match status" value="1"/>
</dbReference>
<dbReference type="CDD" id="cd06170">
    <property type="entry name" value="LuxR_C_like"/>
    <property type="match status" value="1"/>
</dbReference>
<dbReference type="SMART" id="SM00421">
    <property type="entry name" value="HTH_LUXR"/>
    <property type="match status" value="1"/>
</dbReference>
<dbReference type="PANTHER" id="PTHR44688">
    <property type="entry name" value="DNA-BINDING TRANSCRIPTIONAL ACTIVATOR DEVR_DOSR"/>
    <property type="match status" value="1"/>
</dbReference>
<dbReference type="Pfam" id="PF00196">
    <property type="entry name" value="GerE"/>
    <property type="match status" value="1"/>
</dbReference>
<gene>
    <name evidence="5" type="ORF">ACFS2C_04220</name>
</gene>
<keyword evidence="2" id="KW-0238">DNA-binding</keyword>
<comment type="caution">
    <text evidence="5">The sequence shown here is derived from an EMBL/GenBank/DDBJ whole genome shotgun (WGS) entry which is preliminary data.</text>
</comment>
<evidence type="ECO:0000259" key="4">
    <source>
        <dbReference type="PROSITE" id="PS50043"/>
    </source>
</evidence>
<evidence type="ECO:0000256" key="3">
    <source>
        <dbReference type="ARBA" id="ARBA00023163"/>
    </source>
</evidence>
<keyword evidence="1" id="KW-0805">Transcription regulation</keyword>
<organism evidence="5 6">
    <name type="scientific">Prauserella oleivorans</name>
    <dbReference type="NCBI Taxonomy" id="1478153"/>
    <lineage>
        <taxon>Bacteria</taxon>
        <taxon>Bacillati</taxon>
        <taxon>Actinomycetota</taxon>
        <taxon>Actinomycetes</taxon>
        <taxon>Pseudonocardiales</taxon>
        <taxon>Pseudonocardiaceae</taxon>
        <taxon>Prauserella</taxon>
    </lineage>
</organism>
<dbReference type="InterPro" id="IPR016032">
    <property type="entry name" value="Sig_transdc_resp-reg_C-effctor"/>
</dbReference>
<evidence type="ECO:0000313" key="5">
    <source>
        <dbReference type="EMBL" id="MFD2798593.1"/>
    </source>
</evidence>
<protein>
    <submittedName>
        <fullName evidence="5">LuxR C-terminal-related transcriptional regulator</fullName>
    </submittedName>
</protein>
<dbReference type="PRINTS" id="PR00038">
    <property type="entry name" value="HTHLUXR"/>
</dbReference>
<accession>A0ABW5W7M0</accession>
<keyword evidence="6" id="KW-1185">Reference proteome</keyword>
<dbReference type="PROSITE" id="PS50043">
    <property type="entry name" value="HTH_LUXR_2"/>
    <property type="match status" value="1"/>
</dbReference>
<dbReference type="SUPFAM" id="SSF46894">
    <property type="entry name" value="C-terminal effector domain of the bipartite response regulators"/>
    <property type="match status" value="1"/>
</dbReference>
<dbReference type="InterPro" id="IPR000792">
    <property type="entry name" value="Tscrpt_reg_LuxR_C"/>
</dbReference>
<evidence type="ECO:0000256" key="2">
    <source>
        <dbReference type="ARBA" id="ARBA00023125"/>
    </source>
</evidence>
<name>A0ABW5W7M0_9PSEU</name>
<reference evidence="6" key="1">
    <citation type="journal article" date="2019" name="Int. J. Syst. Evol. Microbiol.">
        <title>The Global Catalogue of Microorganisms (GCM) 10K type strain sequencing project: providing services to taxonomists for standard genome sequencing and annotation.</title>
        <authorList>
            <consortium name="The Broad Institute Genomics Platform"/>
            <consortium name="The Broad Institute Genome Sequencing Center for Infectious Disease"/>
            <person name="Wu L."/>
            <person name="Ma J."/>
        </authorList>
    </citation>
    <scope>NUCLEOTIDE SEQUENCE [LARGE SCALE GENOMIC DNA]</scope>
    <source>
        <strain evidence="6">IBRC-M 10906</strain>
    </source>
</reference>
<dbReference type="InterPro" id="IPR036388">
    <property type="entry name" value="WH-like_DNA-bd_sf"/>
</dbReference>
<keyword evidence="3" id="KW-0804">Transcription</keyword>
<proteinExistence type="predicted"/>
<dbReference type="PANTHER" id="PTHR44688:SF16">
    <property type="entry name" value="DNA-BINDING TRANSCRIPTIONAL ACTIVATOR DEVR_DOSR"/>
    <property type="match status" value="1"/>
</dbReference>
<dbReference type="Gene3D" id="1.10.10.10">
    <property type="entry name" value="Winged helix-like DNA-binding domain superfamily/Winged helix DNA-binding domain"/>
    <property type="match status" value="1"/>
</dbReference>
<feature type="domain" description="HTH luxR-type" evidence="4">
    <location>
        <begin position="745"/>
        <end position="810"/>
    </location>
</feature>
<dbReference type="Proteomes" id="UP001597478">
    <property type="component" value="Unassembled WGS sequence"/>
</dbReference>
<dbReference type="EMBL" id="JBHUOF010000004">
    <property type="protein sequence ID" value="MFD2798593.1"/>
    <property type="molecule type" value="Genomic_DNA"/>
</dbReference>
<sequence>MSLGDPVLSRASAAEPVLDEPTRRLCEAVASGRLAPARLAILAPGAYGKTTVLDHLARGCARSGIPAARFGEHDSGTALVLVDDAHQLGGEGIAQLRELADDQEQGVVIAARPWPRSAALNDVLTRLSGQIVLRPLDQAAVAAVLGRERARLAEFVHAETAGVPGYVARLASTVGKQPEVPGEALAEFRPELDRLGADTLALLLAAGTGVTLDAELLAGVLDCPDSRVGEVLDAARATGLLRHDGTLLPIARRALVAQVPAERRFAVYQRLVRVQLARRGPVLGLVRPLVDSGLTGPEPAAAFEAAADEAAPDDPALAARLYRAAVAAGTRPGVVGARCAEAAARAGDLDTAARLADQVLADPAAPGRREGARVAGTALVHRGQLARSAELFRWAGGRTCTGYAALGLVGTGRLADAQRLLDAPADGDEPPTLLAGAVAAAAQGVVESVTGPPVTALSTVVGAAEMLEPVGRSVLLPDTPAALGALVAIHSGELGIAETLLERAVAAETGGRALAPRHTLLLGWLAMLRGDTDVANDRLTAAGADLSPRDWLFAIGLRAALARRASDLGALRTIWGEACDAVIRHPVDLFTLLPFGELSVAAARLGDRDRLAHQLRRAHELLAALGDPPLWSVWLRWSGLHAAIMAEARDEAAEHVRALTDGARHSGFHTTMATAAECWLRVIGGDVDAECVEAAARGLHDAGLRWDAARLAGQAAIRTTDRSAMVTLLDCARQLQGRAPEPATAPTGATQLSERELQVAELVVAGMTYKQVGDQLFISAKTVEHHMARMRQRLGATSRSDLLARLRAAVADRAG</sequence>